<name>A0A0D6EH34_SPOSA</name>
<dbReference type="GO" id="GO:0001731">
    <property type="term" value="P:formation of translation preinitiation complex"/>
    <property type="evidence" value="ECO:0007669"/>
    <property type="project" value="TreeGrafter"/>
</dbReference>
<evidence type="ECO:0000313" key="8">
    <source>
        <dbReference type="Proteomes" id="UP000243876"/>
    </source>
</evidence>
<dbReference type="GO" id="GO:0005737">
    <property type="term" value="C:cytoplasm"/>
    <property type="evidence" value="ECO:0007669"/>
    <property type="project" value="UniProtKB-SubCell"/>
</dbReference>
<evidence type="ECO:0000256" key="1">
    <source>
        <dbReference type="ARBA" id="ARBA00007514"/>
    </source>
</evidence>
<dbReference type="GO" id="GO:0003729">
    <property type="term" value="F:mRNA binding"/>
    <property type="evidence" value="ECO:0007669"/>
    <property type="project" value="TreeGrafter"/>
</dbReference>
<accession>A0A0D6EH34</accession>
<dbReference type="NCBIfam" id="TIGR01159">
    <property type="entry name" value="DRP1"/>
    <property type="match status" value="1"/>
</dbReference>
<organism evidence="7 8">
    <name type="scientific">Sporidiobolus salmonicolor</name>
    <name type="common">Yeast-like fungus</name>
    <name type="synonym">Sporobolomyces salmonicolor</name>
    <dbReference type="NCBI Taxonomy" id="5005"/>
    <lineage>
        <taxon>Eukaryota</taxon>
        <taxon>Fungi</taxon>
        <taxon>Dikarya</taxon>
        <taxon>Basidiomycota</taxon>
        <taxon>Pucciniomycotina</taxon>
        <taxon>Microbotryomycetes</taxon>
        <taxon>Sporidiobolales</taxon>
        <taxon>Sporidiobolaceae</taxon>
        <taxon>Sporobolomyces</taxon>
    </lineage>
</organism>
<proteinExistence type="inferred from homology"/>
<gene>
    <name evidence="7" type="primary">SPOSA6832_00858</name>
</gene>
<comment type="domain">
    <text evidence="4">The SUI1 domain may be involved in RNA binding.</text>
</comment>
<evidence type="ECO:0000256" key="4">
    <source>
        <dbReference type="RuleBase" id="RU361273"/>
    </source>
</evidence>
<dbReference type="PROSITE" id="PS50296">
    <property type="entry name" value="SUI1"/>
    <property type="match status" value="1"/>
</dbReference>
<dbReference type="AlphaFoldDB" id="A0A0D6EH34"/>
<dbReference type="Gene3D" id="3.30.780.10">
    <property type="entry name" value="SUI1-like domain"/>
    <property type="match status" value="1"/>
</dbReference>
<dbReference type="GO" id="GO:1990904">
    <property type="term" value="C:ribonucleoprotein complex"/>
    <property type="evidence" value="ECO:0007669"/>
    <property type="project" value="UniProtKB-KW"/>
</dbReference>
<dbReference type="InterPro" id="IPR046447">
    <property type="entry name" value="DENR_C"/>
</dbReference>
<dbReference type="GO" id="GO:0002188">
    <property type="term" value="P:translation reinitiation"/>
    <property type="evidence" value="ECO:0007669"/>
    <property type="project" value="TreeGrafter"/>
</dbReference>
<evidence type="ECO:0000256" key="5">
    <source>
        <dbReference type="SAM" id="Coils"/>
    </source>
</evidence>
<reference evidence="8" key="1">
    <citation type="submission" date="2015-02" db="EMBL/GenBank/DDBJ databases">
        <authorList>
            <person name="Gon?alves P."/>
        </authorList>
    </citation>
    <scope>NUCLEOTIDE SEQUENCE [LARGE SCALE GENOMIC DNA]</scope>
</reference>
<evidence type="ECO:0000259" key="6">
    <source>
        <dbReference type="PROSITE" id="PS50296"/>
    </source>
</evidence>
<evidence type="ECO:0000256" key="3">
    <source>
        <dbReference type="ARBA" id="ARBA00020058"/>
    </source>
</evidence>
<dbReference type="Pfam" id="PF01253">
    <property type="entry name" value="SUI1"/>
    <property type="match status" value="1"/>
</dbReference>
<dbReference type="PANTHER" id="PTHR12789:SF0">
    <property type="entry name" value="DENSITY-REGULATED PROTEIN"/>
    <property type="match status" value="1"/>
</dbReference>
<dbReference type="PANTHER" id="PTHR12789">
    <property type="entry name" value="DENSITY-REGULATED PROTEIN HOMOLOG"/>
    <property type="match status" value="1"/>
</dbReference>
<keyword evidence="4" id="KW-0689">Ribosomal protein</keyword>
<keyword evidence="8" id="KW-1185">Reference proteome</keyword>
<dbReference type="InterPro" id="IPR050318">
    <property type="entry name" value="DENR/SUI1_TIF"/>
</dbReference>
<sequence>MASAEASTSAAAHASGKIAAKQVLYCAICSFPPEYCEFSSKSSKCKAWLEEAHPALYSKYYSDTALEDKLANLTVEQREALDKDLAKKEKKEEAKAEKEKAKIAASKVTVKRMERNKKKHVTSVHGLHFFGVDLKKAAKLFANKFGAGATVSKTANGDEEILIQGDVSYDVEEMLLDREDKKLVAVFLGKITEDQIELTEEKPKKKAQQ</sequence>
<dbReference type="SUPFAM" id="SSF55159">
    <property type="entry name" value="eIF1-like"/>
    <property type="match status" value="1"/>
</dbReference>
<dbReference type="InterPro" id="IPR036877">
    <property type="entry name" value="SUI1_dom_sf"/>
</dbReference>
<dbReference type="GO" id="GO:0005840">
    <property type="term" value="C:ribosome"/>
    <property type="evidence" value="ECO:0007669"/>
    <property type="project" value="UniProtKB-KW"/>
</dbReference>
<dbReference type="InterPro" id="IPR048517">
    <property type="entry name" value="DENR_N"/>
</dbReference>
<dbReference type="InterPro" id="IPR005873">
    <property type="entry name" value="DENR_eukaryotes"/>
</dbReference>
<comment type="subcellular location">
    <subcellularLocation>
        <location evidence="4">Cytoplasm</location>
    </subcellularLocation>
</comment>
<keyword evidence="4" id="KW-0687">Ribonucleoprotein</keyword>
<dbReference type="Proteomes" id="UP000243876">
    <property type="component" value="Unassembled WGS sequence"/>
</dbReference>
<evidence type="ECO:0000256" key="2">
    <source>
        <dbReference type="ARBA" id="ARBA00011742"/>
    </source>
</evidence>
<dbReference type="Pfam" id="PF21023">
    <property type="entry name" value="DENR_N"/>
    <property type="match status" value="1"/>
</dbReference>
<dbReference type="EMBL" id="CENE01000002">
    <property type="protein sequence ID" value="CEQ39327.1"/>
    <property type="molecule type" value="Genomic_DNA"/>
</dbReference>
<keyword evidence="4" id="KW-0963">Cytoplasm</keyword>
<protein>
    <recommendedName>
        <fullName evidence="3 4">Translation machinery-associated protein 22</fullName>
    </recommendedName>
</protein>
<comment type="subunit">
    <text evidence="2 4">Interacts with the 40S ribosomal subunit.</text>
</comment>
<dbReference type="GO" id="GO:0003743">
    <property type="term" value="F:translation initiation factor activity"/>
    <property type="evidence" value="ECO:0007669"/>
    <property type="project" value="InterPro"/>
</dbReference>
<comment type="similarity">
    <text evidence="1 4">Belongs to the DENR family.</text>
</comment>
<dbReference type="OrthoDB" id="277199at2759"/>
<dbReference type="InterPro" id="IPR001950">
    <property type="entry name" value="SUI1"/>
</dbReference>
<keyword evidence="5" id="KW-0175">Coiled coil</keyword>
<feature type="domain" description="SUI1" evidence="6">
    <location>
        <begin position="108"/>
        <end position="179"/>
    </location>
</feature>
<dbReference type="CDD" id="cd11607">
    <property type="entry name" value="DENR_C"/>
    <property type="match status" value="1"/>
</dbReference>
<evidence type="ECO:0000313" key="7">
    <source>
        <dbReference type="EMBL" id="CEQ39327.1"/>
    </source>
</evidence>
<feature type="coiled-coil region" evidence="5">
    <location>
        <begin position="78"/>
        <end position="116"/>
    </location>
</feature>